<sequence length="1034" mass="117752">MFRLGCSRLCPGEENRVGTRTVYVGPRSASETDAYIQPKFCDNRIVSSKYTIWNFIPKNLFEQFRRIANFYFLIIFLIQAIVDTPTSPVTSGLPLFFVITVTAIKQGYEDWLRHRADHEVNKSTVYVIEGSKCVKKESEKIKVGDIVEVRDNETFPCDLVMLSTSCRDGTCTVTTASLDGESNFKTYHAVPETAILATYEDLNAFSATIECEQPQPDLYKFHGRIDVNTNQDVKARSLGPENLLLKGATLKNTKKIYGVAVYTGMETKMALNYQGKSQKRSAVEKSINAFLIVYLCILVSKATICTSLKYLWQSNPANDEPWYNEKTRKEKEAFKILKMFTDFLSFMVLFNFIIPVSMYVTVEMQKFLGSFFIAWDMEMFDEEINEGALVNTSDLNEELGQVEYVFTDKTGTLTENKMEFIECCIDGHKYANTDAMDGLSLTDGLAYFGKASQDLEELFLRALCLCHTVQMKEECHTDGPSFSSTDNCAYISSSPDEIALVTGAKRYGFTYMGTENNVMSVENQKNEIERYQLLHVLNFDPVRRRMSVLVKAKTGKIFLFCKGADSSMFPRVARDQVQRIKVHVEKNALDGYRTLCVAFKEVSQELYENINKQLEEAKLALQDREERLAKVYDDIEADMHLLGATAVEDRSWTGNQDHGLIIDGATLSLILNSNCSSSHYKNIFLQICQKCSAVLCCRMAPLQKAQIVKMVKNTKGSPITLSVGDGANDVSMILEAHVGIGIKGKEGRQAARSSDYAVPKFKHLRKLLLAHGHLYYVRIAHLVQYFFYKNLCFILPQFLYQFFCGFSQQPLYDAAYLTMYNICFTSMPILAYSLLEQRINIEILSSNPKLYMRISDNAMLQWGPFLYWTLLGAFEGLVFFFGVYFLFQNPALEGNGQVYGNWSFGTMVFTILVFTVTLKLALDTRYWTWMNHLAIWGSLAFYVIFSLFWGGIIWPFLKQQRMYFVFSHILTSVSIWLGIILLIFVSLYPEIVLILVKNLKTANQKVTKRLPSSGTSTVFMLSQTSSNHSFPWND</sequence>
<dbReference type="InterPro" id="IPR023214">
    <property type="entry name" value="HAD_sf"/>
</dbReference>
<evidence type="ECO:0000313" key="15">
    <source>
        <dbReference type="Ensembl" id="ENSXETP00000080040"/>
    </source>
</evidence>
<dbReference type="InterPro" id="IPR001757">
    <property type="entry name" value="P_typ_ATPase"/>
</dbReference>
<dbReference type="AlphaFoldDB" id="A0A6I8R2M2"/>
<keyword evidence="4" id="KW-0547">Nucleotide-binding</keyword>
<gene>
    <name evidence="15" type="primary">atp11c</name>
</gene>
<evidence type="ECO:0000256" key="2">
    <source>
        <dbReference type="ARBA" id="ARBA00022692"/>
    </source>
</evidence>
<dbReference type="Pfam" id="PF16212">
    <property type="entry name" value="PhoLip_ATPase_C"/>
    <property type="match status" value="1"/>
</dbReference>
<dbReference type="Gene3D" id="2.70.150.10">
    <property type="entry name" value="Calcium-transporting ATPase, cytoplasmic transduction domain A"/>
    <property type="match status" value="1"/>
</dbReference>
<evidence type="ECO:0000256" key="5">
    <source>
        <dbReference type="ARBA" id="ARBA00022840"/>
    </source>
</evidence>
<dbReference type="GO" id="GO:0016887">
    <property type="term" value="F:ATP hydrolysis activity"/>
    <property type="evidence" value="ECO:0007669"/>
    <property type="project" value="InterPro"/>
</dbReference>
<dbReference type="InterPro" id="IPR059000">
    <property type="entry name" value="ATPase_P-type_domA"/>
</dbReference>
<keyword evidence="6" id="KW-0460">Magnesium</keyword>
<dbReference type="Xenbase" id="XB-GENE-976439">
    <property type="gene designation" value="atp11c"/>
</dbReference>
<accession>A0A6I8R2M2</accession>
<dbReference type="CDD" id="cd02073">
    <property type="entry name" value="P-type_ATPase_APLT_Dnf-like"/>
    <property type="match status" value="1"/>
</dbReference>
<evidence type="ECO:0000256" key="11">
    <source>
        <dbReference type="SAM" id="Phobius"/>
    </source>
</evidence>
<evidence type="ECO:0000256" key="3">
    <source>
        <dbReference type="ARBA" id="ARBA00022723"/>
    </source>
</evidence>
<feature type="transmembrane region" description="Helical" evidence="11">
    <location>
        <begin position="933"/>
        <end position="957"/>
    </location>
</feature>
<keyword evidence="8 11" id="KW-1133">Transmembrane helix</keyword>
<feature type="transmembrane region" description="Helical" evidence="11">
    <location>
        <begin position="815"/>
        <end position="835"/>
    </location>
</feature>
<dbReference type="SUPFAM" id="SSF81653">
    <property type="entry name" value="Calcium ATPase, transduction domain A"/>
    <property type="match status" value="1"/>
</dbReference>
<dbReference type="GO" id="GO:0005524">
    <property type="term" value="F:ATP binding"/>
    <property type="evidence" value="ECO:0007669"/>
    <property type="project" value="UniProtKB-KW"/>
</dbReference>
<dbReference type="PANTHER" id="PTHR24092:SF38">
    <property type="entry name" value="PHOSPHOLIPID-TRANSPORTING ATPASE IG"/>
    <property type="match status" value="1"/>
</dbReference>
<dbReference type="Ensembl" id="ENSXETT00000100982">
    <property type="protein sequence ID" value="ENSXETP00000080040"/>
    <property type="gene ID" value="ENSXETG00000018290"/>
</dbReference>
<feature type="transmembrane region" description="Helical" evidence="11">
    <location>
        <begin position="64"/>
        <end position="82"/>
    </location>
</feature>
<dbReference type="FunFam" id="2.70.150.10:FF:000009">
    <property type="entry name" value="Phospholipid-transporting ATPase"/>
    <property type="match status" value="1"/>
</dbReference>
<keyword evidence="9 11" id="KW-0472">Membrane</keyword>
<dbReference type="FunFam" id="3.40.50.1000:FF:000313">
    <property type="entry name" value="Phospholipid-transporting ATPase IH-like protein"/>
    <property type="match status" value="1"/>
</dbReference>
<feature type="transmembrane region" description="Helical" evidence="11">
    <location>
        <begin position="969"/>
        <end position="996"/>
    </location>
</feature>
<dbReference type="InterPro" id="IPR032630">
    <property type="entry name" value="P_typ_ATPase_c"/>
</dbReference>
<evidence type="ECO:0000256" key="8">
    <source>
        <dbReference type="ARBA" id="ARBA00022989"/>
    </source>
</evidence>
<dbReference type="Pfam" id="PF00122">
    <property type="entry name" value="E1-E2_ATPase"/>
    <property type="match status" value="1"/>
</dbReference>
<dbReference type="InterPro" id="IPR032631">
    <property type="entry name" value="P-type_ATPase_N"/>
</dbReference>
<keyword evidence="7" id="KW-1278">Translocase</keyword>
<evidence type="ECO:0000259" key="12">
    <source>
        <dbReference type="Pfam" id="PF00122"/>
    </source>
</evidence>
<feature type="transmembrane region" description="Helical" evidence="11">
    <location>
        <begin position="289"/>
        <end position="312"/>
    </location>
</feature>
<evidence type="ECO:0000256" key="4">
    <source>
        <dbReference type="ARBA" id="ARBA00022741"/>
    </source>
</evidence>
<feature type="transmembrane region" description="Helical" evidence="11">
    <location>
        <begin position="343"/>
        <end position="362"/>
    </location>
</feature>
<dbReference type="Pfam" id="PF13246">
    <property type="entry name" value="Cation_ATPase"/>
    <property type="match status" value="1"/>
</dbReference>
<feature type="domain" description="P-type ATPase N-terminal" evidence="13">
    <location>
        <begin position="34"/>
        <end position="91"/>
    </location>
</feature>
<dbReference type="InterPro" id="IPR023298">
    <property type="entry name" value="ATPase_P-typ_TM_dom_sf"/>
</dbReference>
<keyword evidence="10" id="KW-0175">Coiled coil</keyword>
<keyword evidence="5" id="KW-0067">ATP-binding</keyword>
<feature type="transmembrane region" description="Helical" evidence="11">
    <location>
        <begin position="899"/>
        <end position="921"/>
    </location>
</feature>
<dbReference type="PANTHER" id="PTHR24092">
    <property type="entry name" value="PROBABLE PHOSPHOLIPID-TRANSPORTING ATPASE"/>
    <property type="match status" value="1"/>
</dbReference>
<organism evidence="15">
    <name type="scientific">Xenopus tropicalis</name>
    <name type="common">Western clawed frog</name>
    <name type="synonym">Silurana tropicalis</name>
    <dbReference type="NCBI Taxonomy" id="8364"/>
    <lineage>
        <taxon>Eukaryota</taxon>
        <taxon>Metazoa</taxon>
        <taxon>Chordata</taxon>
        <taxon>Craniata</taxon>
        <taxon>Vertebrata</taxon>
        <taxon>Euteleostomi</taxon>
        <taxon>Amphibia</taxon>
        <taxon>Batrachia</taxon>
        <taxon>Anura</taxon>
        <taxon>Pipoidea</taxon>
        <taxon>Pipidae</taxon>
        <taxon>Xenopodinae</taxon>
        <taxon>Xenopus</taxon>
        <taxon>Silurana</taxon>
    </lineage>
</organism>
<proteinExistence type="predicted"/>
<feature type="domain" description="P-type ATPase C-terminal" evidence="14">
    <location>
        <begin position="751"/>
        <end position="998"/>
    </location>
</feature>
<dbReference type="InterPro" id="IPR036412">
    <property type="entry name" value="HAD-like_sf"/>
</dbReference>
<dbReference type="InterPro" id="IPR018303">
    <property type="entry name" value="ATPase_P-typ_P_site"/>
</dbReference>
<keyword evidence="3" id="KW-0479">Metal-binding</keyword>
<name>A0A6I8R2M2_XENTR</name>
<dbReference type="SUPFAM" id="SSF56784">
    <property type="entry name" value="HAD-like"/>
    <property type="match status" value="1"/>
</dbReference>
<dbReference type="Gene3D" id="3.40.50.1000">
    <property type="entry name" value="HAD superfamily/HAD-like"/>
    <property type="match status" value="1"/>
</dbReference>
<comment type="subcellular location">
    <subcellularLocation>
        <location evidence="1">Membrane</location>
        <topology evidence="1">Multi-pass membrane protein</topology>
    </subcellularLocation>
</comment>
<dbReference type="GO" id="GO:0016020">
    <property type="term" value="C:membrane"/>
    <property type="evidence" value="ECO:0007669"/>
    <property type="project" value="UniProtKB-SubCell"/>
</dbReference>
<evidence type="ECO:0000259" key="13">
    <source>
        <dbReference type="Pfam" id="PF16209"/>
    </source>
</evidence>
<protein>
    <submittedName>
        <fullName evidence="15">ATPase, class VI, type 11C</fullName>
    </submittedName>
</protein>
<dbReference type="InterPro" id="IPR023299">
    <property type="entry name" value="ATPase_P-typ_cyto_dom_N"/>
</dbReference>
<evidence type="ECO:0000256" key="1">
    <source>
        <dbReference type="ARBA" id="ARBA00004141"/>
    </source>
</evidence>
<feature type="transmembrane region" description="Helical" evidence="11">
    <location>
        <begin position="865"/>
        <end position="887"/>
    </location>
</feature>
<feature type="coiled-coil region" evidence="10">
    <location>
        <begin position="600"/>
        <end position="634"/>
    </location>
</feature>
<dbReference type="Bgee" id="ENSXETG00000018290">
    <property type="expression patterns" value="Expressed in skeletal muscle tissue and 16 other cell types or tissues"/>
</dbReference>
<dbReference type="SUPFAM" id="SSF81660">
    <property type="entry name" value="Metal cation-transporting ATPase, ATP-binding domain N"/>
    <property type="match status" value="1"/>
</dbReference>
<evidence type="ECO:0000256" key="9">
    <source>
        <dbReference type="ARBA" id="ARBA00023136"/>
    </source>
</evidence>
<evidence type="ECO:0000256" key="10">
    <source>
        <dbReference type="SAM" id="Coils"/>
    </source>
</evidence>
<dbReference type="PRINTS" id="PR00119">
    <property type="entry name" value="CATATPASE"/>
</dbReference>
<dbReference type="PROSITE" id="PS00154">
    <property type="entry name" value="ATPASE_E1_E2"/>
    <property type="match status" value="1"/>
</dbReference>
<dbReference type="NCBIfam" id="TIGR01494">
    <property type="entry name" value="ATPase_P-type"/>
    <property type="match status" value="3"/>
</dbReference>
<evidence type="ECO:0000256" key="6">
    <source>
        <dbReference type="ARBA" id="ARBA00022842"/>
    </source>
</evidence>
<dbReference type="SUPFAM" id="SSF81665">
    <property type="entry name" value="Calcium ATPase, transmembrane domain M"/>
    <property type="match status" value="1"/>
</dbReference>
<dbReference type="Gene3D" id="3.40.1110.10">
    <property type="entry name" value="Calcium-transporting ATPase, cytoplasmic domain N"/>
    <property type="match status" value="1"/>
</dbReference>
<dbReference type="Pfam" id="PF16209">
    <property type="entry name" value="PhoLip_ATPase_N"/>
    <property type="match status" value="1"/>
</dbReference>
<evidence type="ECO:0000256" key="7">
    <source>
        <dbReference type="ARBA" id="ARBA00022967"/>
    </source>
</evidence>
<dbReference type="InterPro" id="IPR008250">
    <property type="entry name" value="ATPase_P-typ_transduc_dom_A_sf"/>
</dbReference>
<feature type="domain" description="P-type ATPase A" evidence="12">
    <location>
        <begin position="121"/>
        <end position="239"/>
    </location>
</feature>
<evidence type="ECO:0000259" key="14">
    <source>
        <dbReference type="Pfam" id="PF16212"/>
    </source>
</evidence>
<keyword evidence="2 11" id="KW-0812">Transmembrane</keyword>
<dbReference type="GeneTree" id="ENSGT00940000158878"/>
<reference evidence="15" key="1">
    <citation type="journal article" date="2010" name="Science">
        <title>The genome of the Western clawed frog Xenopus tropicalis.</title>
        <authorList>
            <person name="Hellsten U."/>
            <person name="Harland R.M."/>
            <person name="Gilchrist M.J."/>
            <person name="Hendrix D."/>
            <person name="Jurka J."/>
            <person name="Kapitonov V."/>
            <person name="Ovcharenko I."/>
            <person name="Putnam N.H."/>
            <person name="Shu S."/>
            <person name="Taher L."/>
            <person name="Blitz I.L."/>
            <person name="Blumberg B."/>
            <person name="Dichmann D.S."/>
            <person name="Dubchak I."/>
            <person name="Amaya E."/>
            <person name="Detter J.C."/>
            <person name="Fletcher R."/>
            <person name="Gerhard D.S."/>
            <person name="Goodstein D."/>
            <person name="Graves T."/>
            <person name="Grigoriev I.V."/>
            <person name="Grimwood J."/>
            <person name="Kawashima T."/>
            <person name="Lindquist E."/>
            <person name="Lucas S.M."/>
            <person name="Mead P.E."/>
            <person name="Mitros T."/>
            <person name="Ogino H."/>
            <person name="Ohta Y."/>
            <person name="Poliakov A.V."/>
            <person name="Pollet N."/>
            <person name="Robert J."/>
            <person name="Salamov A."/>
            <person name="Sater A.K."/>
            <person name="Schmutz J."/>
            <person name="Terry A."/>
            <person name="Vize P.D."/>
            <person name="Warren W.C."/>
            <person name="Wells D."/>
            <person name="Wills A."/>
            <person name="Wilson R.K."/>
            <person name="Zimmerman L.B."/>
            <person name="Zorn A.M."/>
            <person name="Grainger R."/>
            <person name="Grammer T."/>
            <person name="Khokha M.K."/>
            <person name="Richardson P.M."/>
            <person name="Rokhsar D.S."/>
        </authorList>
    </citation>
    <scope>NUCLEOTIDE SEQUENCE [LARGE SCALE GENOMIC DNA]</scope>
    <source>
        <strain evidence="15">Nigerian</strain>
    </source>
</reference>
<reference evidence="15" key="2">
    <citation type="submission" date="2020-05" db="UniProtKB">
        <authorList>
            <consortium name="Ensembl"/>
        </authorList>
    </citation>
    <scope>IDENTIFICATION</scope>
</reference>
<dbReference type="GO" id="GO:0046872">
    <property type="term" value="F:metal ion binding"/>
    <property type="evidence" value="ECO:0007669"/>
    <property type="project" value="UniProtKB-KW"/>
</dbReference>